<comment type="cofactor">
    <cofactor evidence="1">
        <name>[4Fe-4S] cluster</name>
        <dbReference type="ChEBI" id="CHEBI:49883"/>
    </cofactor>
</comment>
<feature type="region of interest" description="Disordered" evidence="10">
    <location>
        <begin position="291"/>
        <end position="393"/>
    </location>
</feature>
<dbReference type="GO" id="GO:0046872">
    <property type="term" value="F:metal ion binding"/>
    <property type="evidence" value="ECO:0007669"/>
    <property type="project" value="UniProtKB-KW"/>
</dbReference>
<evidence type="ECO:0000313" key="13">
    <source>
        <dbReference type="Proteomes" id="UP001179952"/>
    </source>
</evidence>
<proteinExistence type="inferred from homology"/>
<evidence type="ECO:0000256" key="9">
    <source>
        <dbReference type="ARBA" id="ARBA00023242"/>
    </source>
</evidence>
<dbReference type="CDD" id="cd00056">
    <property type="entry name" value="ENDO3c"/>
    <property type="match status" value="1"/>
</dbReference>
<dbReference type="GO" id="GO:0005634">
    <property type="term" value="C:nucleus"/>
    <property type="evidence" value="ECO:0007669"/>
    <property type="project" value="UniProtKB-SubCell"/>
</dbReference>
<dbReference type="InterPro" id="IPR023170">
    <property type="entry name" value="HhH_base_excis_C"/>
</dbReference>
<dbReference type="InterPro" id="IPR028924">
    <property type="entry name" value="Perm-CXXC"/>
</dbReference>
<gene>
    <name evidence="12" type="ORF">QJS04_geneDACA010077</name>
</gene>
<dbReference type="Pfam" id="PF15629">
    <property type="entry name" value="Perm-CXXC"/>
    <property type="match status" value="1"/>
</dbReference>
<feature type="domain" description="HhH-GPD" evidence="11">
    <location>
        <begin position="1255"/>
        <end position="1424"/>
    </location>
</feature>
<dbReference type="GO" id="GO:0019104">
    <property type="term" value="F:DNA N-glycosylase activity"/>
    <property type="evidence" value="ECO:0007669"/>
    <property type="project" value="InterPro"/>
</dbReference>
<dbReference type="EMBL" id="JAUJYN010000003">
    <property type="protein sequence ID" value="KAK1276983.1"/>
    <property type="molecule type" value="Genomic_DNA"/>
</dbReference>
<keyword evidence="8" id="KW-0238">DNA-binding</keyword>
<dbReference type="PANTHER" id="PTHR46213:SF13">
    <property type="entry name" value="DEMETER-LIKE PROTEIN 2-RELATED"/>
    <property type="match status" value="1"/>
</dbReference>
<dbReference type="Proteomes" id="UP001179952">
    <property type="component" value="Unassembled WGS sequence"/>
</dbReference>
<feature type="compositionally biased region" description="Basic residues" evidence="10">
    <location>
        <begin position="309"/>
        <end position="319"/>
    </location>
</feature>
<evidence type="ECO:0000256" key="5">
    <source>
        <dbReference type="ARBA" id="ARBA00022723"/>
    </source>
</evidence>
<comment type="caution">
    <text evidence="12">The sequence shown here is derived from an EMBL/GenBank/DDBJ whole genome shotgun (WGS) entry which is preliminary data.</text>
</comment>
<keyword evidence="13" id="KW-1185">Reference proteome</keyword>
<evidence type="ECO:0000256" key="2">
    <source>
        <dbReference type="ARBA" id="ARBA00004123"/>
    </source>
</evidence>
<evidence type="ECO:0000256" key="8">
    <source>
        <dbReference type="ARBA" id="ARBA00023125"/>
    </source>
</evidence>
<evidence type="ECO:0000259" key="11">
    <source>
        <dbReference type="SMART" id="SM00478"/>
    </source>
</evidence>
<comment type="similarity">
    <text evidence="3">Belongs to the DNA glycosylase family. DEMETER subfamily.</text>
</comment>
<dbReference type="SMART" id="SM00525">
    <property type="entry name" value="FES"/>
    <property type="match status" value="1"/>
</dbReference>
<dbReference type="GO" id="GO:0006284">
    <property type="term" value="P:base-excision repair"/>
    <property type="evidence" value="ECO:0007669"/>
    <property type="project" value="InterPro"/>
</dbReference>
<name>A0AAV9BLZ9_ACOGR</name>
<dbReference type="Pfam" id="PF15628">
    <property type="entry name" value="RRM_DME"/>
    <property type="match status" value="1"/>
</dbReference>
<dbReference type="FunFam" id="1.10.1670.10:FF:000004">
    <property type="entry name" value="DNA glycosylase/AP lyase ROS1"/>
    <property type="match status" value="1"/>
</dbReference>
<dbReference type="InterPro" id="IPR003651">
    <property type="entry name" value="Endonuclease3_FeS-loop_motif"/>
</dbReference>
<evidence type="ECO:0000256" key="10">
    <source>
        <dbReference type="SAM" id="MobiDB-lite"/>
    </source>
</evidence>
<dbReference type="SUPFAM" id="SSF48150">
    <property type="entry name" value="DNA-glycosylase"/>
    <property type="match status" value="1"/>
</dbReference>
<evidence type="ECO:0000313" key="12">
    <source>
        <dbReference type="EMBL" id="KAK1276983.1"/>
    </source>
</evidence>
<dbReference type="SMART" id="SM00478">
    <property type="entry name" value="ENDO3c"/>
    <property type="match status" value="1"/>
</dbReference>
<keyword evidence="4" id="KW-0004">4Fe-4S</keyword>
<evidence type="ECO:0000256" key="3">
    <source>
        <dbReference type="ARBA" id="ARBA00005646"/>
    </source>
</evidence>
<keyword evidence="6" id="KW-0408">Iron</keyword>
<dbReference type="InterPro" id="IPR028925">
    <property type="entry name" value="RRM_DME"/>
</dbReference>
<dbReference type="PANTHER" id="PTHR46213">
    <property type="entry name" value="TRANSCRIPTIONAL ACTIVATOR DEMETER"/>
    <property type="match status" value="1"/>
</dbReference>
<evidence type="ECO:0000256" key="1">
    <source>
        <dbReference type="ARBA" id="ARBA00001966"/>
    </source>
</evidence>
<dbReference type="Gene3D" id="1.10.340.30">
    <property type="entry name" value="Hypothetical protein, domain 2"/>
    <property type="match status" value="1"/>
</dbReference>
<keyword evidence="7" id="KW-0411">Iron-sulfur</keyword>
<reference evidence="12" key="2">
    <citation type="submission" date="2023-06" db="EMBL/GenBank/DDBJ databases">
        <authorList>
            <person name="Ma L."/>
            <person name="Liu K.-W."/>
            <person name="Li Z."/>
            <person name="Hsiao Y.-Y."/>
            <person name="Qi Y."/>
            <person name="Fu T."/>
            <person name="Tang G."/>
            <person name="Zhang D."/>
            <person name="Sun W.-H."/>
            <person name="Liu D.-K."/>
            <person name="Li Y."/>
            <person name="Chen G.-Z."/>
            <person name="Liu X.-D."/>
            <person name="Liao X.-Y."/>
            <person name="Jiang Y.-T."/>
            <person name="Yu X."/>
            <person name="Hao Y."/>
            <person name="Huang J."/>
            <person name="Zhao X.-W."/>
            <person name="Ke S."/>
            <person name="Chen Y.-Y."/>
            <person name="Wu W.-L."/>
            <person name="Hsu J.-L."/>
            <person name="Lin Y.-F."/>
            <person name="Huang M.-D."/>
            <person name="Li C.-Y."/>
            <person name="Huang L."/>
            <person name="Wang Z.-W."/>
            <person name="Zhao X."/>
            <person name="Zhong W.-Y."/>
            <person name="Peng D.-H."/>
            <person name="Ahmad S."/>
            <person name="Lan S."/>
            <person name="Zhang J.-S."/>
            <person name="Tsai W.-C."/>
            <person name="Van De Peer Y."/>
            <person name="Liu Z.-J."/>
        </authorList>
    </citation>
    <scope>NUCLEOTIDE SEQUENCE</scope>
    <source>
        <strain evidence="12">SCP</strain>
        <tissue evidence="12">Leaves</tissue>
    </source>
</reference>
<evidence type="ECO:0000256" key="4">
    <source>
        <dbReference type="ARBA" id="ARBA00022485"/>
    </source>
</evidence>
<dbReference type="GO" id="GO:0051747">
    <property type="term" value="F:cytosine C-5 DNA demethylase activity"/>
    <property type="evidence" value="ECO:0007669"/>
    <property type="project" value="UniProtKB-ARBA"/>
</dbReference>
<dbReference type="GO" id="GO:0003677">
    <property type="term" value="F:DNA binding"/>
    <property type="evidence" value="ECO:0007669"/>
    <property type="project" value="UniProtKB-KW"/>
</dbReference>
<evidence type="ECO:0000256" key="7">
    <source>
        <dbReference type="ARBA" id="ARBA00023014"/>
    </source>
</evidence>
<dbReference type="GO" id="GO:0051539">
    <property type="term" value="F:4 iron, 4 sulfur cluster binding"/>
    <property type="evidence" value="ECO:0007669"/>
    <property type="project" value="UniProtKB-KW"/>
</dbReference>
<dbReference type="InterPro" id="IPR011257">
    <property type="entry name" value="DNA_glycosylase"/>
</dbReference>
<dbReference type="InterPro" id="IPR044811">
    <property type="entry name" value="DME/ROS1"/>
</dbReference>
<sequence length="1807" mass="201817">MEGNPLHMDLGAAQGSWISRTPARHQPWIGSGGSNTDYPFQEAPHVTHPPDLSQFGAVDYRSHWMTDLNHGGPVQATTPSRGSSSGNAGRYGLDSHWTSVSCEDLLAYTAMDAASLYSQINGRLQPVGGNRGGGGGQLLLNGRIALSQMSQYQRVEGFPVRLNPNPLEYDLNALPENKDNDVLLPAMRTTGQVSAPVTPEKRIQMQQRLPEAVSHEHFSFLTQEKQIQQPQQRLPEAVRHEHISFLTPEKQIQQPQQRPLEASVEQEHIGLLMHLRGVTVPDPTQLSIQENQAAGKEDAEQINLNKTPQQKHPRRRKYMPKVVKEGKKPRSRKVNTEGTPKTPKRKYVRRADKTTEAIASGSVLDEATAEEGPPRQGRPVKRSLNFDSETRGNPHVDGFSIGALSPVRLGQGVEVVLERSPRGFAFDLNSYMTRMIDDYIGSPSVNTSSVPQTDSRKQQGREKLKDIARQKNVKSDDVNGDIQRQPTTLAEAHFQLMQVNKRRRTEKIYIDLTNETTTSNCGSTIINNNIECVWSANHVESPNQEVHSRGLSNQMNLLSTPNQMDGTKKRRSKAPTRPRNLSSLTFSLDCKQNPLENVIVGEPQACVEALKVVNAKLKTRRRTKKGGQTGGANFLALVPYTDPIEELIKKLALLDINTIENAMVPYIANGTMVPFQPVKKRRPRARVILDDETLRLHKHLMLKASGDGSETMDEEKARWWEKEREIFRRRTDSFIRRMHEIQGDRTFSPWKGSVVDSVVGVFLTQNVSDHLSSSAFMALAARFPLRRQDMTEVPNAEEVSTSVEPQQISIVELDSPTNESLCQGSCSQECMVRQEGEITEVGDSVVCRISKEKGLQSSPENRRDMRVTVMESTSVTEAEDSRSLDGISSQNSVISSQNSSEYPIVIADRMGSSSESNSEVEDLLTGNSGFESSMTSFMDLLQMAGNGNFKDLYANGYRSCAEETSVTAAHQLNFPGGPQRNFSFDLNNIQCGSQSTSMFNSPLMRESANSKDALNVSYNSYHLHSSMQPGKFDMENVGSFQEISRSLPSAASELTVHNNKGRICGLTAGNTSIATAPYVQQTPQTAPASNLHSLTSTGKDAKNEVHPPSHSGLCCERTLAISENNTEPVCPGSQVSRTVNIHQKEREPNVHVEGTRKTEYTNLLEGLAQRKDNVPADHTSTLPNHSGKSLEGNSKIIQNHEHSERKESDFLSKDVAYSSRKIDTETPKRNVKGKKITDETEKMAFDWDSLRREACCGSFKKERNRNTMDSLDWEAVRTAPVEEISNTIRERGMNNMLAERIKAFLNRVVQDHGSIDLEWLREVPPDKVKEYLLSIRGLGLKSVECVRLLTLHHLAFPVDTNVGRICVRLGWVPLEPLPESLQLHLLEMYPILESIQKYLWPRLCTLDQRTLYELHYQLITFGKVFCTKSKPNCNACPLKMECKHFASAFASARLALPGPEDKSLVTSTVPFADGQNQKVAPNQVGVPQLEGIPLSLERSAMKTCEPIIEEPTTPEPPEPERIEEVSENDIEEAFWQEDPDEIPPIVQDYEALKQNIQSIIESSNMDIENSDLSKALVALTPAAASIPMPKLKNVNRLRTEHRVYELPDTHPLLKGMDHREPDDPCSYLLAIWTPGETAQSFQPPETCCNTKETGALCHNETCFSCKSIQEANSHTVRGTLLIPCRTAMRGSFPLNGTYFQVNEVFADHDSSQNPIIVPRKLIWNLPRRTVYFGTSVPSIFKGLRTEEIQHCFWRGFVCVRGFDQKTRAPRPLVARLHFPASKVTRGSSLSQLSEIAAFEHYLPEICV</sequence>
<dbReference type="InterPro" id="IPR003265">
    <property type="entry name" value="HhH-GPD_domain"/>
</dbReference>
<feature type="region of interest" description="Disordered" evidence="10">
    <location>
        <begin position="556"/>
        <end position="580"/>
    </location>
</feature>
<keyword evidence="9" id="KW-0539">Nucleus</keyword>
<feature type="region of interest" description="Disordered" evidence="10">
    <location>
        <begin position="23"/>
        <end position="50"/>
    </location>
</feature>
<protein>
    <submittedName>
        <fullName evidence="12">Transcriptional activator DEMETER</fullName>
    </submittedName>
</protein>
<reference evidence="12" key="1">
    <citation type="journal article" date="2023" name="Nat. Commun.">
        <title>Diploid and tetraploid genomes of Acorus and the evolution of monocots.</title>
        <authorList>
            <person name="Ma L."/>
            <person name="Liu K.W."/>
            <person name="Li Z."/>
            <person name="Hsiao Y.Y."/>
            <person name="Qi Y."/>
            <person name="Fu T."/>
            <person name="Tang G.D."/>
            <person name="Zhang D."/>
            <person name="Sun W.H."/>
            <person name="Liu D.K."/>
            <person name="Li Y."/>
            <person name="Chen G.Z."/>
            <person name="Liu X.D."/>
            <person name="Liao X.Y."/>
            <person name="Jiang Y.T."/>
            <person name="Yu X."/>
            <person name="Hao Y."/>
            <person name="Huang J."/>
            <person name="Zhao X.W."/>
            <person name="Ke S."/>
            <person name="Chen Y.Y."/>
            <person name="Wu W.L."/>
            <person name="Hsu J.L."/>
            <person name="Lin Y.F."/>
            <person name="Huang M.D."/>
            <person name="Li C.Y."/>
            <person name="Huang L."/>
            <person name="Wang Z.W."/>
            <person name="Zhao X."/>
            <person name="Zhong W.Y."/>
            <person name="Peng D.H."/>
            <person name="Ahmad S."/>
            <person name="Lan S."/>
            <person name="Zhang J.S."/>
            <person name="Tsai W.C."/>
            <person name="Van de Peer Y."/>
            <person name="Liu Z.J."/>
        </authorList>
    </citation>
    <scope>NUCLEOTIDE SEQUENCE</scope>
    <source>
        <strain evidence="12">SCP</strain>
    </source>
</reference>
<organism evidence="12 13">
    <name type="scientific">Acorus gramineus</name>
    <name type="common">Dwarf sweet flag</name>
    <dbReference type="NCBI Taxonomy" id="55184"/>
    <lineage>
        <taxon>Eukaryota</taxon>
        <taxon>Viridiplantae</taxon>
        <taxon>Streptophyta</taxon>
        <taxon>Embryophyta</taxon>
        <taxon>Tracheophyta</taxon>
        <taxon>Spermatophyta</taxon>
        <taxon>Magnoliopsida</taxon>
        <taxon>Liliopsida</taxon>
        <taxon>Acoraceae</taxon>
        <taxon>Acorus</taxon>
    </lineage>
</organism>
<feature type="region of interest" description="Disordered" evidence="10">
    <location>
        <begin position="441"/>
        <end position="481"/>
    </location>
</feature>
<keyword evidence="5" id="KW-0479">Metal-binding</keyword>
<comment type="subcellular location">
    <subcellularLocation>
        <location evidence="2">Nucleus</location>
    </subcellularLocation>
</comment>
<evidence type="ECO:0000256" key="6">
    <source>
        <dbReference type="ARBA" id="ARBA00023004"/>
    </source>
</evidence>
<dbReference type="Gene3D" id="1.10.1670.10">
    <property type="entry name" value="Helix-hairpin-Helix base-excision DNA repair enzymes (C-terminal)"/>
    <property type="match status" value="1"/>
</dbReference>
<feature type="compositionally biased region" description="Polar residues" evidence="10">
    <location>
        <begin position="556"/>
        <end position="565"/>
    </location>
</feature>
<accession>A0AAV9BLZ9</accession>
<feature type="compositionally biased region" description="Polar residues" evidence="10">
    <location>
        <begin position="443"/>
        <end position="453"/>
    </location>
</feature>
<feature type="compositionally biased region" description="Basic and acidic residues" evidence="10">
    <location>
        <begin position="454"/>
        <end position="477"/>
    </location>
</feature>
<dbReference type="GO" id="GO:0141166">
    <property type="term" value="P:chromosomal 5-methylcytosine DNA demethylation pathway"/>
    <property type="evidence" value="ECO:0007669"/>
    <property type="project" value="InterPro"/>
</dbReference>